<evidence type="ECO:0000256" key="6">
    <source>
        <dbReference type="PIRSR" id="PIRSR000197-1"/>
    </source>
</evidence>
<evidence type="ECO:0000256" key="4">
    <source>
        <dbReference type="ARBA" id="ARBA00023027"/>
    </source>
</evidence>
<dbReference type="GO" id="GO:0009898">
    <property type="term" value="C:cytoplasmic side of plasma membrane"/>
    <property type="evidence" value="ECO:0007669"/>
    <property type="project" value="TreeGrafter"/>
</dbReference>
<feature type="region of interest" description="Disordered" evidence="9">
    <location>
        <begin position="1143"/>
        <end position="1163"/>
    </location>
</feature>
<dbReference type="GO" id="GO:0003700">
    <property type="term" value="F:DNA-binding transcription factor activity"/>
    <property type="evidence" value="ECO:0007669"/>
    <property type="project" value="InterPro"/>
</dbReference>
<dbReference type="InterPro" id="IPR029041">
    <property type="entry name" value="FAD-linked_oxidoreductase-like"/>
</dbReference>
<dbReference type="PROSITE" id="PS00687">
    <property type="entry name" value="ALDEHYDE_DEHYDR_GLU"/>
    <property type="match status" value="1"/>
</dbReference>
<dbReference type="SUPFAM" id="SSF53720">
    <property type="entry name" value="ALDH-like"/>
    <property type="match status" value="1"/>
</dbReference>
<dbReference type="AlphaFoldDB" id="A0A1H5CZI7"/>
<evidence type="ECO:0000256" key="7">
    <source>
        <dbReference type="PROSITE-ProRule" id="PRU10007"/>
    </source>
</evidence>
<name>A0A1H5CZI7_9MICO</name>
<reference evidence="13" key="1">
    <citation type="submission" date="2016-10" db="EMBL/GenBank/DDBJ databases">
        <authorList>
            <person name="Varghese N."/>
            <person name="Submissions S."/>
        </authorList>
    </citation>
    <scope>NUCLEOTIDE SEQUENCE [LARGE SCALE GENOMIC DNA]</scope>
    <source>
        <strain evidence="13">DSM 21368</strain>
    </source>
</reference>
<feature type="domain" description="Proline dehydrogenase" evidence="11">
    <location>
        <begin position="132"/>
        <end position="426"/>
    </location>
</feature>
<dbReference type="Pfam" id="PF01619">
    <property type="entry name" value="Pro_dh"/>
    <property type="match status" value="1"/>
</dbReference>
<feature type="domain" description="Aldehyde dehydrogenase" evidence="10">
    <location>
        <begin position="508"/>
        <end position="936"/>
    </location>
</feature>
<gene>
    <name evidence="12" type="ORF">SAMN04488554_0517</name>
</gene>
<dbReference type="Gene3D" id="3.20.20.220">
    <property type="match status" value="1"/>
</dbReference>
<dbReference type="RefSeq" id="WP_089771555.1">
    <property type="nucleotide sequence ID" value="NZ_FNTX01000001.1"/>
</dbReference>
<feature type="active site" evidence="6">
    <location>
        <position position="753"/>
    </location>
</feature>
<dbReference type="Gene3D" id="3.40.605.10">
    <property type="entry name" value="Aldehyde Dehydrogenase, Chain A, domain 1"/>
    <property type="match status" value="1"/>
</dbReference>
<dbReference type="SUPFAM" id="SSF51730">
    <property type="entry name" value="FAD-linked oxidoreductase"/>
    <property type="match status" value="1"/>
</dbReference>
<dbReference type="GO" id="GO:0003842">
    <property type="term" value="F:L-glutamate gamma-semialdehyde dehydrogenase activity"/>
    <property type="evidence" value="ECO:0007669"/>
    <property type="project" value="UniProtKB-EC"/>
</dbReference>
<dbReference type="InterPro" id="IPR016161">
    <property type="entry name" value="Ald_DH/histidinol_DH"/>
</dbReference>
<dbReference type="InterPro" id="IPR002872">
    <property type="entry name" value="Proline_DH_dom"/>
</dbReference>
<dbReference type="EC" id="1.2.1.88" evidence="2"/>
<keyword evidence="3 8" id="KW-0560">Oxidoreductase</keyword>
<dbReference type="STRING" id="648782.SAMN04488554_0517"/>
<feature type="region of interest" description="Disordered" evidence="9">
    <location>
        <begin position="454"/>
        <end position="484"/>
    </location>
</feature>
<accession>A0A1H5CZI7</accession>
<evidence type="ECO:0000256" key="2">
    <source>
        <dbReference type="ARBA" id="ARBA00012884"/>
    </source>
</evidence>
<dbReference type="PANTHER" id="PTHR42862">
    <property type="entry name" value="DELTA-1-PYRROLINE-5-CARBOXYLATE DEHYDROGENASE 1, ISOFORM A-RELATED"/>
    <property type="match status" value="1"/>
</dbReference>
<proteinExistence type="inferred from homology"/>
<dbReference type="InterPro" id="IPR016160">
    <property type="entry name" value="Ald_DH_CS_CYS"/>
</dbReference>
<dbReference type="PIRSF" id="PIRSF000197">
    <property type="entry name" value="Bifunct_PutA"/>
    <property type="match status" value="1"/>
</dbReference>
<dbReference type="PANTHER" id="PTHR42862:SF1">
    <property type="entry name" value="DELTA-1-PYRROLINE-5-CARBOXYLATE DEHYDROGENASE 2, ISOFORM A-RELATED"/>
    <property type="match status" value="1"/>
</dbReference>
<evidence type="ECO:0000256" key="1">
    <source>
        <dbReference type="ARBA" id="ARBA00004786"/>
    </source>
</evidence>
<dbReference type="Proteomes" id="UP000199220">
    <property type="component" value="Unassembled WGS sequence"/>
</dbReference>
<dbReference type="InterPro" id="IPR050485">
    <property type="entry name" value="Proline_metab_enzyme"/>
</dbReference>
<dbReference type="InterPro" id="IPR016162">
    <property type="entry name" value="Ald_DH_N"/>
</dbReference>
<comment type="pathway">
    <text evidence="1">Amino-acid degradation; L-proline degradation into L-glutamate; L-glutamate from L-proline: step 2/2.</text>
</comment>
<dbReference type="PROSITE" id="PS00070">
    <property type="entry name" value="ALDEHYDE_DEHYDR_CYS"/>
    <property type="match status" value="1"/>
</dbReference>
<dbReference type="GO" id="GO:0004657">
    <property type="term" value="F:proline dehydrogenase activity"/>
    <property type="evidence" value="ECO:0007669"/>
    <property type="project" value="InterPro"/>
</dbReference>
<organism evidence="12 13">
    <name type="scientific">Ruania alba</name>
    <dbReference type="NCBI Taxonomy" id="648782"/>
    <lineage>
        <taxon>Bacteria</taxon>
        <taxon>Bacillati</taxon>
        <taxon>Actinomycetota</taxon>
        <taxon>Actinomycetes</taxon>
        <taxon>Micrococcales</taxon>
        <taxon>Ruaniaceae</taxon>
        <taxon>Ruania</taxon>
    </lineage>
</organism>
<evidence type="ECO:0000313" key="12">
    <source>
        <dbReference type="EMBL" id="SED71858.1"/>
    </source>
</evidence>
<comment type="similarity">
    <text evidence="8">Belongs to the aldehyde dehydrogenase family.</text>
</comment>
<evidence type="ECO:0000259" key="11">
    <source>
        <dbReference type="Pfam" id="PF01619"/>
    </source>
</evidence>
<feature type="active site" evidence="6 7">
    <location>
        <position position="719"/>
    </location>
</feature>
<dbReference type="Pfam" id="PF00171">
    <property type="entry name" value="Aldedh"/>
    <property type="match status" value="1"/>
</dbReference>
<dbReference type="InterPro" id="IPR016163">
    <property type="entry name" value="Ald_DH_C"/>
</dbReference>
<dbReference type="InterPro" id="IPR015590">
    <property type="entry name" value="Aldehyde_DH_dom"/>
</dbReference>
<dbReference type="OrthoDB" id="9812625at2"/>
<evidence type="ECO:0000256" key="8">
    <source>
        <dbReference type="RuleBase" id="RU003345"/>
    </source>
</evidence>
<dbReference type="Gene3D" id="3.40.309.10">
    <property type="entry name" value="Aldehyde Dehydrogenase, Chain A, domain 2"/>
    <property type="match status" value="1"/>
</dbReference>
<keyword evidence="13" id="KW-1185">Reference proteome</keyword>
<evidence type="ECO:0000256" key="5">
    <source>
        <dbReference type="ARBA" id="ARBA00048142"/>
    </source>
</evidence>
<evidence type="ECO:0000259" key="10">
    <source>
        <dbReference type="Pfam" id="PF00171"/>
    </source>
</evidence>
<evidence type="ECO:0000313" key="13">
    <source>
        <dbReference type="Proteomes" id="UP000199220"/>
    </source>
</evidence>
<keyword evidence="4" id="KW-0520">NAD</keyword>
<comment type="catalytic activity">
    <reaction evidence="5">
        <text>L-glutamate 5-semialdehyde + NAD(+) + H2O = L-glutamate + NADH + 2 H(+)</text>
        <dbReference type="Rhea" id="RHEA:30235"/>
        <dbReference type="ChEBI" id="CHEBI:15377"/>
        <dbReference type="ChEBI" id="CHEBI:15378"/>
        <dbReference type="ChEBI" id="CHEBI:29985"/>
        <dbReference type="ChEBI" id="CHEBI:57540"/>
        <dbReference type="ChEBI" id="CHEBI:57945"/>
        <dbReference type="ChEBI" id="CHEBI:58066"/>
        <dbReference type="EC" id="1.2.1.88"/>
    </reaction>
</comment>
<dbReference type="InterPro" id="IPR029510">
    <property type="entry name" value="Ald_DH_CS_GLU"/>
</dbReference>
<evidence type="ECO:0000256" key="9">
    <source>
        <dbReference type="SAM" id="MobiDB-lite"/>
    </source>
</evidence>
<protein>
    <recommendedName>
        <fullName evidence="2">L-glutamate gamma-semialdehyde dehydrogenase</fullName>
        <ecNumber evidence="2">1.2.1.88</ecNumber>
    </recommendedName>
</protein>
<dbReference type="GO" id="GO:0010133">
    <property type="term" value="P:L-proline catabolic process to L-glutamate"/>
    <property type="evidence" value="ECO:0007669"/>
    <property type="project" value="InterPro"/>
</dbReference>
<sequence>MTETTLSTAVEPAVQLARRWAEATSHGTTASESRTSGRLAALVSDPEGLDLAVRFVDRVARPEDLAVAARELGRLSTSAAGGFLSPVDRAMLAVGASVARLAPSVVVPLARARLRQLVGHLVVDASDPGLAQHLANARADGRRLNVNLLGEAVLGEQEAASRAARTRQILERSDVDYVSIKVSALVSQISPWDTEGTVVRVLERLRPLYRTAAAKTPTAFVNLDMEEYRDLDLTVAVFEAICNEPEFLSLEMGIVLQAYLPDSYDALQRLIRFAQARRGAGGAPIKIRLVKGANLAMEHVEAEVHGWAQATYGSKEEVDANYVRMLDTILCPEVADAVRVGVASHNLFDLALAHHLAVGRDVAHAFDVEMLQGMAPAQARAVAAEVGTRSPLILYTPVVAAQDFDVAVSYLVRRLEENAAPENFVHAIFAPHAGDETGSSPLTDQEHRFRASVAAAGQVSAERRRTAERAPSGRSFVNSVDSDPSLPEVRQAAREWVTAPPRELTSPMLGSTEAVDDVVARARVARASWVARPAAARAAVLRTVADELEARRGALVTVAAHEGGKTVAESDPEVSEAIDFARYYADRAEEIEQISEAEGLSFTPDSVVLVTPPWNFPIAIPTGGMLAPLAAGAAVIAKPAPPVPGCSEVVAEAIYAAFATHDVPAELMQIVRTDEGDVGRHLVSHPDVDRVILTGAYETAQLFTSWRADRLTGPGVLAETSGKNALVVTPSADYDLAVADVLRSAFGHAGQKCSAASLLILVGSVATSERFRRQLVDAVSSLRVGWPQDLGTTMGPVIEPPQGKLQRALTTLEPGETWLVEPRQLDGEGRLWSPGVKEGVWPGSAFHLTEYFGPVLGIMTADTLEEAVEWQNATAYGLTGGLHSLDEAEIRHWLTHVEVGNAYVNRHTTGAIVQRQSFGGWKRSSVGPGAKAGGPNYVAQLGTWATERRPHGQGTVGARTRPLLEWFLRLSDDAAEQEWLRVAAASDAWARDEIYRRETDLTGLRSEANVFRYRPVPLLTVRAGAQAMPVEVGRMVLAATCAGVPVEVSLHSDVFRQVSAALGPDVAAMDWATETDEEFCGRVAAGRVIGRLRVIGYVPGLWEAAGDERADVTPLTGEVLASGRREMLSVLREQAISRTMHRFGHLPAQEDSPTGTPAGVDGR</sequence>
<dbReference type="EMBL" id="FNTX01000001">
    <property type="protein sequence ID" value="SED71858.1"/>
    <property type="molecule type" value="Genomic_DNA"/>
</dbReference>
<dbReference type="InterPro" id="IPR025703">
    <property type="entry name" value="Bifunct_PutA"/>
</dbReference>
<evidence type="ECO:0000256" key="3">
    <source>
        <dbReference type="ARBA" id="ARBA00023002"/>
    </source>
</evidence>